<reference evidence="1" key="1">
    <citation type="submission" date="2023-03" db="EMBL/GenBank/DDBJ databases">
        <authorList>
            <person name="Pothier F. J."/>
        </authorList>
    </citation>
    <scope>NUCLEOTIDE SEQUENCE</scope>
    <source>
        <strain evidence="1">DAPP-PG 215</strain>
    </source>
</reference>
<name>A0AAQ0NCF3_PSEUB</name>
<proteinExistence type="predicted"/>
<dbReference type="InterPro" id="IPR036926">
    <property type="entry name" value="Thymidate_synth/dCMP_Mease_sf"/>
</dbReference>
<dbReference type="AlphaFoldDB" id="A0AAQ0NCF3"/>
<protein>
    <submittedName>
        <fullName evidence="1">Uncharacterized protein</fullName>
    </submittedName>
</protein>
<dbReference type="SUPFAM" id="SSF55831">
    <property type="entry name" value="Thymidylate synthase/dCMP hydroxymethylase"/>
    <property type="match status" value="1"/>
</dbReference>
<organism evidence="1 2">
    <name type="scientific">Pseudomonas syringae pv. tomato</name>
    <dbReference type="NCBI Taxonomy" id="323"/>
    <lineage>
        <taxon>Bacteria</taxon>
        <taxon>Pseudomonadati</taxon>
        <taxon>Pseudomonadota</taxon>
        <taxon>Gammaproteobacteria</taxon>
        <taxon>Pseudomonadales</taxon>
        <taxon>Pseudomonadaceae</taxon>
        <taxon>Pseudomonas</taxon>
    </lineage>
</organism>
<gene>
    <name evidence="1" type="ORF">DAPPPG215_25340</name>
</gene>
<evidence type="ECO:0000313" key="2">
    <source>
        <dbReference type="Proteomes" id="UP001177000"/>
    </source>
</evidence>
<dbReference type="Proteomes" id="UP001177000">
    <property type="component" value="Chromosome"/>
</dbReference>
<accession>A0AAQ0NCF3</accession>
<sequence>MTEVFKRSCVVQAWLAGIRYLESQSSHDATNIILEIASPQTASKQDSQVVDAVSYALKQRKAARTVMTAAGTIFPQTIYKRYGRPDWYGRYKSIIGRGMAPRSWGTYAMRMIERKDESGATFNPLDKIIEKLIAIRTKNLNKYIAAYELGVCDSAVDRADDFNGCGFDLPTYDPGADRHKYYGSACLSHVTFKLMHGKIDLTAIYRSHHYAERALGNLIGLAQLQHYVAKEAGYNTGTLTCISTYAKLDDGLGGIRATSKLLETFPIDETLIRGAAAAT</sequence>
<dbReference type="RefSeq" id="WP_010206024.1">
    <property type="nucleotide sequence ID" value="NZ_CP019871.1"/>
</dbReference>
<dbReference type="Gene3D" id="3.30.572.10">
    <property type="entry name" value="Thymidylate synthase/dCMP hydroxymethylase domain"/>
    <property type="match status" value="1"/>
</dbReference>
<evidence type="ECO:0000313" key="1">
    <source>
        <dbReference type="EMBL" id="CAI8975097.1"/>
    </source>
</evidence>
<dbReference type="EMBL" id="OX458335">
    <property type="protein sequence ID" value="CAI8975097.1"/>
    <property type="molecule type" value="Genomic_DNA"/>
</dbReference>